<evidence type="ECO:0000256" key="3">
    <source>
        <dbReference type="ARBA" id="ARBA00022692"/>
    </source>
</evidence>
<feature type="compositionally biased region" description="Basic residues" evidence="6">
    <location>
        <begin position="344"/>
        <end position="355"/>
    </location>
</feature>
<feature type="signal peptide" evidence="8">
    <location>
        <begin position="1"/>
        <end position="33"/>
    </location>
</feature>
<feature type="region of interest" description="Disordered" evidence="6">
    <location>
        <begin position="142"/>
        <end position="207"/>
    </location>
</feature>
<feature type="chain" id="PRO_5018793071" description="Solute carrier family 39 member 10" evidence="8">
    <location>
        <begin position="34"/>
        <end position="824"/>
    </location>
</feature>
<dbReference type="InterPro" id="IPR050799">
    <property type="entry name" value="ZIP_Transporter"/>
</dbReference>
<feature type="transmembrane region" description="Helical" evidence="7">
    <location>
        <begin position="430"/>
        <end position="457"/>
    </location>
</feature>
<feature type="transmembrane region" description="Helical" evidence="7">
    <location>
        <begin position="795"/>
        <end position="814"/>
    </location>
</feature>
<dbReference type="GO" id="GO:0071578">
    <property type="term" value="P:zinc ion import across plasma membrane"/>
    <property type="evidence" value="ECO:0007669"/>
    <property type="project" value="TreeGrafter"/>
</dbReference>
<accession>A0A3Q4AQL1</accession>
<protein>
    <recommendedName>
        <fullName evidence="11">Solute carrier family 39 member 10</fullName>
    </recommendedName>
</protein>
<keyword evidence="4 7" id="KW-1133">Transmembrane helix</keyword>
<dbReference type="Pfam" id="PF02535">
    <property type="entry name" value="Zip"/>
    <property type="match status" value="1"/>
</dbReference>
<dbReference type="InterPro" id="IPR003689">
    <property type="entry name" value="ZIP"/>
</dbReference>
<evidence type="ECO:0000256" key="6">
    <source>
        <dbReference type="SAM" id="MobiDB-lite"/>
    </source>
</evidence>
<evidence type="ECO:0000256" key="7">
    <source>
        <dbReference type="SAM" id="Phobius"/>
    </source>
</evidence>
<reference evidence="9" key="2">
    <citation type="submission" date="2025-09" db="UniProtKB">
        <authorList>
            <consortium name="Ensembl"/>
        </authorList>
    </citation>
    <scope>IDENTIFICATION</scope>
</reference>
<feature type="transmembrane region" description="Helical" evidence="7">
    <location>
        <begin position="727"/>
        <end position="748"/>
    </location>
</feature>
<feature type="region of interest" description="Disordered" evidence="6">
    <location>
        <begin position="603"/>
        <end position="654"/>
    </location>
</feature>
<feature type="compositionally biased region" description="Basic and acidic residues" evidence="6">
    <location>
        <begin position="260"/>
        <end position="271"/>
    </location>
</feature>
<feature type="compositionally biased region" description="Basic residues" evidence="6">
    <location>
        <begin position="154"/>
        <end position="164"/>
    </location>
</feature>
<evidence type="ECO:0000256" key="1">
    <source>
        <dbReference type="ARBA" id="ARBA00004141"/>
    </source>
</evidence>
<evidence type="ECO:0000256" key="4">
    <source>
        <dbReference type="ARBA" id="ARBA00022989"/>
    </source>
</evidence>
<keyword evidence="3 7" id="KW-0812">Transmembrane</keyword>
<feature type="region of interest" description="Disordered" evidence="6">
    <location>
        <begin position="230"/>
        <end position="271"/>
    </location>
</feature>
<evidence type="ECO:0000256" key="5">
    <source>
        <dbReference type="ARBA" id="ARBA00023136"/>
    </source>
</evidence>
<dbReference type="STRING" id="94237.ENSMMOP00000006750"/>
<feature type="compositionally biased region" description="Basic and acidic residues" evidence="6">
    <location>
        <begin position="184"/>
        <end position="207"/>
    </location>
</feature>
<feature type="compositionally biased region" description="Basic residues" evidence="6">
    <location>
        <begin position="305"/>
        <end position="324"/>
    </location>
</feature>
<feature type="region of interest" description="Disordered" evidence="6">
    <location>
        <begin position="294"/>
        <end position="367"/>
    </location>
</feature>
<dbReference type="PANTHER" id="PTHR12191:SF14">
    <property type="entry name" value="ZINC TRANSPORTER ZIP10"/>
    <property type="match status" value="1"/>
</dbReference>
<keyword evidence="10" id="KW-1185">Reference proteome</keyword>
<evidence type="ECO:0000256" key="2">
    <source>
        <dbReference type="ARBA" id="ARBA00006939"/>
    </source>
</evidence>
<evidence type="ECO:0000313" key="10">
    <source>
        <dbReference type="Proteomes" id="UP000261620"/>
    </source>
</evidence>
<evidence type="ECO:0000256" key="8">
    <source>
        <dbReference type="SAM" id="SignalP"/>
    </source>
</evidence>
<dbReference type="Proteomes" id="UP000261620">
    <property type="component" value="Unplaced"/>
</dbReference>
<dbReference type="PANTHER" id="PTHR12191">
    <property type="entry name" value="SOLUTE CARRIER FAMILY 39"/>
    <property type="match status" value="1"/>
</dbReference>
<organism evidence="9 10">
    <name type="scientific">Mola mola</name>
    <name type="common">Ocean sunfish</name>
    <name type="synonym">Tetraodon mola</name>
    <dbReference type="NCBI Taxonomy" id="94237"/>
    <lineage>
        <taxon>Eukaryota</taxon>
        <taxon>Metazoa</taxon>
        <taxon>Chordata</taxon>
        <taxon>Craniata</taxon>
        <taxon>Vertebrata</taxon>
        <taxon>Euteleostomi</taxon>
        <taxon>Actinopterygii</taxon>
        <taxon>Neopterygii</taxon>
        <taxon>Teleostei</taxon>
        <taxon>Neoteleostei</taxon>
        <taxon>Acanthomorphata</taxon>
        <taxon>Eupercaria</taxon>
        <taxon>Tetraodontiformes</taxon>
        <taxon>Molidae</taxon>
        <taxon>Mola</taxon>
    </lineage>
</organism>
<keyword evidence="8" id="KW-0732">Signal</keyword>
<dbReference type="GO" id="GO:0005385">
    <property type="term" value="F:zinc ion transmembrane transporter activity"/>
    <property type="evidence" value="ECO:0007669"/>
    <property type="project" value="TreeGrafter"/>
</dbReference>
<feature type="transmembrane region" description="Helical" evidence="7">
    <location>
        <begin position="464"/>
        <end position="486"/>
    </location>
</feature>
<keyword evidence="5 7" id="KW-0472">Membrane</keyword>
<dbReference type="AlphaFoldDB" id="A0A3Q4AQL1"/>
<dbReference type="GO" id="GO:0005886">
    <property type="term" value="C:plasma membrane"/>
    <property type="evidence" value="ECO:0007669"/>
    <property type="project" value="TreeGrafter"/>
</dbReference>
<reference evidence="9" key="1">
    <citation type="submission" date="2025-08" db="UniProtKB">
        <authorList>
            <consortium name="Ensembl"/>
        </authorList>
    </citation>
    <scope>IDENTIFICATION</scope>
</reference>
<evidence type="ECO:0000313" key="9">
    <source>
        <dbReference type="Ensembl" id="ENSMMOP00000006750.1"/>
    </source>
</evidence>
<feature type="compositionally biased region" description="Basic and acidic residues" evidence="6">
    <location>
        <begin position="332"/>
        <end position="343"/>
    </location>
</feature>
<sequence>MRSEGTMRVQVHTKFCFLCVLTLLFHQCNHSHGQGHSHQHDGHPHASHSHVHSDLQISEAPYVKVATLSPETKSLQGRTLEEEQHFYIQQLFSRYGQKGRLDFKGFQSLLFNLGLGEVKVVGADHEDLGHDHMMHLDLLDMQEGHGHGHDHGHGPSHRHGHGHPHREEDTTQCSRENTAGAPAEHVHDHDHHHDHDPNHDHDHIHDTEHNHDNIKVKHHDHTHDDIHVQDTHDHVHVHDKEKKHESNHKELSAQPHSHQNHSDHEHEHGDHDQNYIHDMQTEQSLLHLEPSLVPQELPSSPATSRPKKLRRPARVRGQRGRNRTTSHLPPLSDDHDHKSEHSHDGHHHSHSHARKDKREAPGRPVTPTLPCLNLTQLLSYYGLNPESLISPSQFTYLCPALLYQIDSRVCIRHHHQMDVEQEALEPVSSVWVWLWGFVSITIISLLSLLGVVLVPILNQSCFKFLLTFLVALAVGTLSGDALLHLLPHSQGHHDHSADGHSHNTDLVTDFDGVWKGLTALAGIYLLYIIEHCIGMFKHYKDHGVRFDRKKVSEEGKIGRKLSDHKLNRHSDAEWLHLKPISEGKNAISCDNGHNDAQLTALQMPNSPTHKMPLAPANPHQEHQSPNQGNGHKSKHHRHSHGHGHSHGGNCHSDQEMKDAGIASIAWMVIMGDGMHNFSDGLAIGAAFSANLTGGISTSVAVFCHELPHELGDFAVLLKAGMTVKQAIVYNLLSALMAYVGMLIGTAVGQYTHNVTSWIFAITAGMFLYVALVDMLPEMLHGDSEDHKRCHLGHFFLQNLGMLTGFGIMLLIAIFEDQIVFEFGF</sequence>
<dbReference type="GO" id="GO:0030003">
    <property type="term" value="P:intracellular monoatomic cation homeostasis"/>
    <property type="evidence" value="ECO:0007669"/>
    <property type="project" value="TreeGrafter"/>
</dbReference>
<name>A0A3Q4AQL1_MOLML</name>
<comment type="subcellular location">
    <subcellularLocation>
        <location evidence="1">Membrane</location>
        <topology evidence="1">Multi-pass membrane protein</topology>
    </subcellularLocation>
</comment>
<feature type="compositionally biased region" description="Basic and acidic residues" evidence="6">
    <location>
        <begin position="230"/>
        <end position="251"/>
    </location>
</feature>
<proteinExistence type="inferred from homology"/>
<feature type="transmembrane region" description="Helical" evidence="7">
    <location>
        <begin position="754"/>
        <end position="775"/>
    </location>
</feature>
<dbReference type="Ensembl" id="ENSMMOT00000006875.1">
    <property type="protein sequence ID" value="ENSMMOP00000006750.1"/>
    <property type="gene ID" value="ENSMMOG00000005269.1"/>
</dbReference>
<feature type="compositionally biased region" description="Basic and acidic residues" evidence="6">
    <location>
        <begin position="142"/>
        <end position="153"/>
    </location>
</feature>
<comment type="similarity">
    <text evidence="2">Belongs to the ZIP transporter (TC 2.A.5) family.</text>
</comment>
<feature type="transmembrane region" description="Helical" evidence="7">
    <location>
        <begin position="512"/>
        <end position="529"/>
    </location>
</feature>
<evidence type="ECO:0008006" key="11">
    <source>
        <dbReference type="Google" id="ProtNLM"/>
    </source>
</evidence>
<feature type="compositionally biased region" description="Basic residues" evidence="6">
    <location>
        <begin position="631"/>
        <end position="645"/>
    </location>
</feature>
<dbReference type="GO" id="GO:0140410">
    <property type="term" value="F:monoatomic cation:bicarbonate symporter activity"/>
    <property type="evidence" value="ECO:0007669"/>
    <property type="project" value="TreeGrafter"/>
</dbReference>